<dbReference type="SUPFAM" id="SSF47323">
    <property type="entry name" value="Anticodon-binding domain of a subclass of class I aminoacyl-tRNA synthetases"/>
    <property type="match status" value="1"/>
</dbReference>
<keyword evidence="3" id="KW-0067">ATP-binding</keyword>
<dbReference type="InterPro" id="IPR008909">
    <property type="entry name" value="DALR_anticod-bd"/>
</dbReference>
<evidence type="ECO:0000259" key="5">
    <source>
        <dbReference type="SMART" id="SM00836"/>
    </source>
</evidence>
<evidence type="ECO:0000256" key="1">
    <source>
        <dbReference type="ARBA" id="ARBA00022598"/>
    </source>
</evidence>
<dbReference type="InterPro" id="IPR009080">
    <property type="entry name" value="tRNAsynth_Ia_anticodon-bd"/>
</dbReference>
<evidence type="ECO:0000256" key="3">
    <source>
        <dbReference type="ARBA" id="ARBA00022840"/>
    </source>
</evidence>
<feature type="compositionally biased region" description="Low complexity" evidence="4">
    <location>
        <begin position="26"/>
        <end position="42"/>
    </location>
</feature>
<protein>
    <recommendedName>
        <fullName evidence="5">DALR anticodon binding domain-containing protein</fullName>
    </recommendedName>
</protein>
<feature type="domain" description="DALR anticodon binding" evidence="5">
    <location>
        <begin position="34"/>
        <end position="133"/>
    </location>
</feature>
<feature type="region of interest" description="Disordered" evidence="4">
    <location>
        <begin position="1"/>
        <end position="42"/>
    </location>
</feature>
<reference evidence="6 7" key="1">
    <citation type="submission" date="2020-09" db="EMBL/GenBank/DDBJ databases">
        <title>Biosynthesis of the nuclear factor of activated T cells inhibitor NFAT-133 and its congeners in Streptomyces pactum.</title>
        <authorList>
            <person name="Zhou W."/>
            <person name="Posri P."/>
            <person name="Abugrain M.E."/>
            <person name="Weisberg A.J."/>
            <person name="Chang J.H."/>
            <person name="Mahmud T."/>
        </authorList>
    </citation>
    <scope>NUCLEOTIDE SEQUENCE [LARGE SCALE GENOMIC DNA]</scope>
    <source>
        <strain evidence="6 7">ATCC 27456</strain>
    </source>
</reference>
<gene>
    <name evidence="6" type="ORF">IHE55_20470</name>
</gene>
<dbReference type="SMART" id="SM00836">
    <property type="entry name" value="DALR_1"/>
    <property type="match status" value="1"/>
</dbReference>
<sequence length="133" mass="13339">MVPAPPDARAGHLDAPGTGPDAPGRAPETGGPGAADAGPYGPPDTAGALLAVLADHPRVVTAAARHRAPDRLARHLETTADAFFRWLDNCPVLPSGEEKPSAAHRSRLALADAAGTVLAGGLALLGIDAPDIL</sequence>
<evidence type="ECO:0000313" key="6">
    <source>
        <dbReference type="EMBL" id="MBH5337004.1"/>
    </source>
</evidence>
<dbReference type="EMBL" id="JACYXC010000001">
    <property type="protein sequence ID" value="MBH5337004.1"/>
    <property type="molecule type" value="Genomic_DNA"/>
</dbReference>
<name>A0ABS0NP79_9ACTN</name>
<evidence type="ECO:0000256" key="2">
    <source>
        <dbReference type="ARBA" id="ARBA00022741"/>
    </source>
</evidence>
<organism evidence="6 7">
    <name type="scientific">Streptomyces pactum</name>
    <dbReference type="NCBI Taxonomy" id="68249"/>
    <lineage>
        <taxon>Bacteria</taxon>
        <taxon>Bacillati</taxon>
        <taxon>Actinomycetota</taxon>
        <taxon>Actinomycetes</taxon>
        <taxon>Kitasatosporales</taxon>
        <taxon>Streptomycetaceae</taxon>
        <taxon>Streptomyces</taxon>
    </lineage>
</organism>
<evidence type="ECO:0000313" key="7">
    <source>
        <dbReference type="Proteomes" id="UP000807371"/>
    </source>
</evidence>
<dbReference type="Proteomes" id="UP000807371">
    <property type="component" value="Unassembled WGS sequence"/>
</dbReference>
<comment type="caution">
    <text evidence="6">The sequence shown here is derived from an EMBL/GenBank/DDBJ whole genome shotgun (WGS) entry which is preliminary data.</text>
</comment>
<dbReference type="Pfam" id="PF05746">
    <property type="entry name" value="DALR_1"/>
    <property type="match status" value="1"/>
</dbReference>
<proteinExistence type="predicted"/>
<evidence type="ECO:0000256" key="4">
    <source>
        <dbReference type="SAM" id="MobiDB-lite"/>
    </source>
</evidence>
<keyword evidence="2" id="KW-0547">Nucleotide-binding</keyword>
<keyword evidence="1" id="KW-0436">Ligase</keyword>
<keyword evidence="7" id="KW-1185">Reference proteome</keyword>
<dbReference type="Gene3D" id="1.10.730.10">
    <property type="entry name" value="Isoleucyl-tRNA Synthetase, Domain 1"/>
    <property type="match status" value="1"/>
</dbReference>
<accession>A0ABS0NP79</accession>